<evidence type="ECO:0000256" key="2">
    <source>
        <dbReference type="ARBA" id="ARBA00008429"/>
    </source>
</evidence>
<dbReference type="GO" id="GO:0005524">
    <property type="term" value="F:ATP binding"/>
    <property type="evidence" value="ECO:0007669"/>
    <property type="project" value="InterPro"/>
</dbReference>
<dbReference type="EMBL" id="CP000593">
    <property type="protein sequence ID" value="ABO99208.1"/>
    <property type="molecule type" value="Genomic_DNA"/>
</dbReference>
<dbReference type="PANTHER" id="PTHR43462">
    <property type="entry name" value="ALANYL-TRNA EDITING PROTEIN"/>
    <property type="match status" value="1"/>
</dbReference>
<dbReference type="InterPro" id="IPR051335">
    <property type="entry name" value="Alanyl-tRNA_Editing_Enzymes"/>
</dbReference>
<proteinExistence type="inferred from homology"/>
<comment type="cofactor">
    <cofactor evidence="1">
        <name>Zn(2+)</name>
        <dbReference type="ChEBI" id="CHEBI:29105"/>
    </cofactor>
</comment>
<dbReference type="Gene3D" id="2.40.30.130">
    <property type="match status" value="1"/>
</dbReference>
<dbReference type="GO" id="GO:0004812">
    <property type="term" value="F:aminoacyl-tRNA ligase activity"/>
    <property type="evidence" value="ECO:0007669"/>
    <property type="project" value="InterPro"/>
</dbReference>
<name>A4S6C0_OSTLU</name>
<dbReference type="AlphaFoldDB" id="A4S6C0"/>
<protein>
    <recommendedName>
        <fullName evidence="3">Threonyl/alanyl tRNA synthetase SAD domain-containing protein</fullName>
    </recommendedName>
</protein>
<dbReference type="GeneID" id="5005027"/>
<comment type="similarity">
    <text evidence="2">Belongs to the class-II aminoacyl-tRNA synthetase family. Alax-L subfamily.</text>
</comment>
<dbReference type="KEGG" id="olu:OSTLU_41622"/>
<accession>A4S6C0</accession>
<evidence type="ECO:0000256" key="1">
    <source>
        <dbReference type="ARBA" id="ARBA00001947"/>
    </source>
</evidence>
<dbReference type="InterPro" id="IPR009000">
    <property type="entry name" value="Transl_B-barrel_sf"/>
</dbReference>
<dbReference type="HOGENOM" id="CLU_004485_3_1_1"/>
<dbReference type="RefSeq" id="XP_001420915.1">
    <property type="nucleotide sequence ID" value="XM_001420878.1"/>
</dbReference>
<dbReference type="PANTHER" id="PTHR43462:SF2">
    <property type="entry name" value="THREONYL AND ALANYL TRNA SYNTHETASE SECOND ADDITIONAL DOMAIN-CONTAINING PROTEIN"/>
    <property type="match status" value="1"/>
</dbReference>
<dbReference type="SUPFAM" id="SSF55186">
    <property type="entry name" value="ThrRS/AlaRS common domain"/>
    <property type="match status" value="1"/>
</dbReference>
<dbReference type="InterPro" id="IPR018163">
    <property type="entry name" value="Thr/Ala-tRNA-synth_IIc_edit"/>
</dbReference>
<dbReference type="Proteomes" id="UP000001568">
    <property type="component" value="Chromosome 13"/>
</dbReference>
<gene>
    <name evidence="4" type="ORF">OSTLU_41622</name>
</gene>
<dbReference type="OrthoDB" id="288942at2759"/>
<evidence type="ECO:0000259" key="3">
    <source>
        <dbReference type="SMART" id="SM00863"/>
    </source>
</evidence>
<dbReference type="SMART" id="SM00863">
    <property type="entry name" value="tRNA_SAD"/>
    <property type="match status" value="1"/>
</dbReference>
<sequence>MRATARATATALAHADADAGGTYAFERETTVTRVATRDDGGHEMTLASTIAHPAGGGQPSDSGRVVGANGRAWAFDAATRRRETGEVAHAGRTKPPFEVGDACRVTIDGAKRVLHARIHSAGHALDVAMIRAGLPPTTLTPTKGVHEPALAYVEYKGKVDPEHELADANALMARLNAEMAKLIAEDGASAAAEMTYDEAKAACGGELPAFIAPDMTPRIVTIVPDTPGCPCGGTHVARMSEIQDFKMTGVRVKKGVTRLSYAIPGMATW</sequence>
<feature type="domain" description="Threonyl/alanyl tRNA synthetase SAD" evidence="3">
    <location>
        <begin position="217"/>
        <end position="260"/>
    </location>
</feature>
<dbReference type="GO" id="GO:0043039">
    <property type="term" value="P:tRNA aminoacylation"/>
    <property type="evidence" value="ECO:0007669"/>
    <property type="project" value="InterPro"/>
</dbReference>
<keyword evidence="5" id="KW-1185">Reference proteome</keyword>
<dbReference type="Gramene" id="ABO99208">
    <property type="protein sequence ID" value="ABO99208"/>
    <property type="gene ID" value="OSTLU_41622"/>
</dbReference>
<reference evidence="4 5" key="1">
    <citation type="journal article" date="2007" name="Proc. Natl. Acad. Sci. U.S.A.">
        <title>The tiny eukaryote Ostreococcus provides genomic insights into the paradox of plankton speciation.</title>
        <authorList>
            <person name="Palenik B."/>
            <person name="Grimwood J."/>
            <person name="Aerts A."/>
            <person name="Rouze P."/>
            <person name="Salamov A."/>
            <person name="Putnam N."/>
            <person name="Dupont C."/>
            <person name="Jorgensen R."/>
            <person name="Derelle E."/>
            <person name="Rombauts S."/>
            <person name="Zhou K."/>
            <person name="Otillar R."/>
            <person name="Merchant S.S."/>
            <person name="Podell S."/>
            <person name="Gaasterland T."/>
            <person name="Napoli C."/>
            <person name="Gendler K."/>
            <person name="Manuell A."/>
            <person name="Tai V."/>
            <person name="Vallon O."/>
            <person name="Piganeau G."/>
            <person name="Jancek S."/>
            <person name="Heijde M."/>
            <person name="Jabbari K."/>
            <person name="Bowler C."/>
            <person name="Lohr M."/>
            <person name="Robbens S."/>
            <person name="Werner G."/>
            <person name="Dubchak I."/>
            <person name="Pazour G.J."/>
            <person name="Ren Q."/>
            <person name="Paulsen I."/>
            <person name="Delwiche C."/>
            <person name="Schmutz J."/>
            <person name="Rokhsar D."/>
            <person name="Van de Peer Y."/>
            <person name="Moreau H."/>
            <person name="Grigoriev I.V."/>
        </authorList>
    </citation>
    <scope>NUCLEOTIDE SEQUENCE [LARGE SCALE GENOMIC DNA]</scope>
    <source>
        <strain evidence="4 5">CCE9901</strain>
    </source>
</reference>
<dbReference type="InterPro" id="IPR012947">
    <property type="entry name" value="tRNA_SAD"/>
</dbReference>
<dbReference type="SUPFAM" id="SSF50447">
    <property type="entry name" value="Translation proteins"/>
    <property type="match status" value="1"/>
</dbReference>
<dbReference type="OMA" id="ACMEFEG"/>
<dbReference type="Gene3D" id="3.30.980.10">
    <property type="entry name" value="Threonyl-trna Synthetase, Chain A, domain 2"/>
    <property type="match status" value="1"/>
</dbReference>
<dbReference type="Pfam" id="PF07973">
    <property type="entry name" value="tRNA_SAD"/>
    <property type="match status" value="1"/>
</dbReference>
<dbReference type="eggNOG" id="KOG2105">
    <property type="taxonomic scope" value="Eukaryota"/>
</dbReference>
<evidence type="ECO:0000313" key="4">
    <source>
        <dbReference type="EMBL" id="ABO99208.1"/>
    </source>
</evidence>
<organism evidence="4 5">
    <name type="scientific">Ostreococcus lucimarinus (strain CCE9901)</name>
    <dbReference type="NCBI Taxonomy" id="436017"/>
    <lineage>
        <taxon>Eukaryota</taxon>
        <taxon>Viridiplantae</taxon>
        <taxon>Chlorophyta</taxon>
        <taxon>Mamiellophyceae</taxon>
        <taxon>Mamiellales</taxon>
        <taxon>Bathycoccaceae</taxon>
        <taxon>Ostreococcus</taxon>
    </lineage>
</organism>
<dbReference type="STRING" id="436017.A4S6C0"/>
<evidence type="ECO:0000313" key="5">
    <source>
        <dbReference type="Proteomes" id="UP000001568"/>
    </source>
</evidence>